<evidence type="ECO:0000259" key="4">
    <source>
        <dbReference type="PROSITE" id="PS50102"/>
    </source>
</evidence>
<dbReference type="GO" id="GO:0003729">
    <property type="term" value="F:mRNA binding"/>
    <property type="evidence" value="ECO:0007669"/>
    <property type="project" value="InterPro"/>
</dbReference>
<gene>
    <name evidence="5" type="ORF">GIB67_037957</name>
</gene>
<feature type="domain" description="RRM" evidence="4">
    <location>
        <begin position="11"/>
        <end position="89"/>
    </location>
</feature>
<comment type="caution">
    <text evidence="5">The sequence shown here is derived from an EMBL/GenBank/DDBJ whole genome shotgun (WGS) entry which is preliminary data.</text>
</comment>
<dbReference type="EMBL" id="JACGCM010002284">
    <property type="protein sequence ID" value="KAF6141989.1"/>
    <property type="molecule type" value="Genomic_DNA"/>
</dbReference>
<name>A0A7J7LHH0_9MAGN</name>
<organism evidence="5 6">
    <name type="scientific">Kingdonia uniflora</name>
    <dbReference type="NCBI Taxonomy" id="39325"/>
    <lineage>
        <taxon>Eukaryota</taxon>
        <taxon>Viridiplantae</taxon>
        <taxon>Streptophyta</taxon>
        <taxon>Embryophyta</taxon>
        <taxon>Tracheophyta</taxon>
        <taxon>Spermatophyta</taxon>
        <taxon>Magnoliopsida</taxon>
        <taxon>Ranunculales</taxon>
        <taxon>Circaeasteraceae</taxon>
        <taxon>Kingdonia</taxon>
    </lineage>
</organism>
<dbReference type="InterPro" id="IPR050825">
    <property type="entry name" value="RBM42_RBP45_47-like"/>
</dbReference>
<dbReference type="SMART" id="SM00360">
    <property type="entry name" value="RRM"/>
    <property type="match status" value="2"/>
</dbReference>
<dbReference type="OrthoDB" id="446113at2759"/>
<dbReference type="SUPFAM" id="SSF54928">
    <property type="entry name" value="RNA-binding domain, RBD"/>
    <property type="match status" value="2"/>
</dbReference>
<dbReference type="PROSITE" id="PS50102">
    <property type="entry name" value="RRM"/>
    <property type="match status" value="2"/>
</dbReference>
<dbReference type="InterPro" id="IPR035979">
    <property type="entry name" value="RBD_domain_sf"/>
</dbReference>
<dbReference type="InterPro" id="IPR000504">
    <property type="entry name" value="RRM_dom"/>
</dbReference>
<dbReference type="GO" id="GO:0005829">
    <property type="term" value="C:cytosol"/>
    <property type="evidence" value="ECO:0007669"/>
    <property type="project" value="TreeGrafter"/>
</dbReference>
<dbReference type="Proteomes" id="UP000541444">
    <property type="component" value="Unassembled WGS sequence"/>
</dbReference>
<dbReference type="Pfam" id="PF00076">
    <property type="entry name" value="RRM_1"/>
    <property type="match status" value="1"/>
</dbReference>
<dbReference type="PANTHER" id="PTHR47640">
    <property type="entry name" value="TRNA SELENOCYSTEINE 1-ASSOCIATED PROTEIN 1-RELATED-RELATED"/>
    <property type="match status" value="1"/>
</dbReference>
<evidence type="ECO:0000256" key="1">
    <source>
        <dbReference type="ARBA" id="ARBA00022737"/>
    </source>
</evidence>
<protein>
    <recommendedName>
        <fullName evidence="4">RRM domain-containing protein</fullName>
    </recommendedName>
</protein>
<accession>A0A7J7LHH0</accession>
<dbReference type="Gene3D" id="3.30.70.330">
    <property type="match status" value="2"/>
</dbReference>
<evidence type="ECO:0000313" key="5">
    <source>
        <dbReference type="EMBL" id="KAF6141989.1"/>
    </source>
</evidence>
<evidence type="ECO:0000256" key="3">
    <source>
        <dbReference type="PROSITE-ProRule" id="PRU00176"/>
    </source>
</evidence>
<sequence>MTNNSEEQHSRTLWMGDIDGGVDERFLWSFFLPDEVISVRIVRSKLPGQSNYGYVEFVSRGVAKRVLQTYNGILIPGTQKIYNLKRAEFGIRDFDAGYGHSIFIGGLAPDVSDCLLKETFQAKNLSVGAAKVVVDPQTKQSKGFGFVKFMNEVERDRAMSEMNGVFCSGKLMRISSAIRKGANTAADKSLSPYTTPACQLNGNYNGSGLGYYAYAYGATEDTSLHAYGGGGQCPQQARYLRT</sequence>
<dbReference type="InterPro" id="IPR012677">
    <property type="entry name" value="Nucleotide-bd_a/b_plait_sf"/>
</dbReference>
<dbReference type="PANTHER" id="PTHR47640:SF10">
    <property type="entry name" value="TRNA SELENOCYSTEINE 1-ASSOCIATED PROTEIN 1-RELATED"/>
    <property type="match status" value="1"/>
</dbReference>
<keyword evidence="2 3" id="KW-0694">RNA-binding</keyword>
<evidence type="ECO:0000313" key="6">
    <source>
        <dbReference type="Proteomes" id="UP000541444"/>
    </source>
</evidence>
<feature type="domain" description="RRM" evidence="4">
    <location>
        <begin position="100"/>
        <end position="179"/>
    </location>
</feature>
<keyword evidence="1" id="KW-0677">Repeat</keyword>
<proteinExistence type="predicted"/>
<evidence type="ECO:0000256" key="2">
    <source>
        <dbReference type="ARBA" id="ARBA00022884"/>
    </source>
</evidence>
<dbReference type="AlphaFoldDB" id="A0A7J7LHH0"/>
<reference evidence="5 6" key="1">
    <citation type="journal article" date="2020" name="IScience">
        <title>Genome Sequencing of the Endangered Kingdonia uniflora (Circaeasteraceae, Ranunculales) Reveals Potential Mechanisms of Evolutionary Specialization.</title>
        <authorList>
            <person name="Sun Y."/>
            <person name="Deng T."/>
            <person name="Zhang A."/>
            <person name="Moore M.J."/>
            <person name="Landis J.B."/>
            <person name="Lin N."/>
            <person name="Zhang H."/>
            <person name="Zhang X."/>
            <person name="Huang J."/>
            <person name="Zhang X."/>
            <person name="Sun H."/>
            <person name="Wang H."/>
        </authorList>
    </citation>
    <scope>NUCLEOTIDE SEQUENCE [LARGE SCALE GENOMIC DNA]</scope>
    <source>
        <strain evidence="5">TB1705</strain>
        <tissue evidence="5">Leaf</tissue>
    </source>
</reference>
<keyword evidence="6" id="KW-1185">Reference proteome</keyword>